<protein>
    <submittedName>
        <fullName evidence="2">Uncharacterized protein</fullName>
    </submittedName>
</protein>
<evidence type="ECO:0000313" key="3">
    <source>
        <dbReference type="Proteomes" id="UP001066276"/>
    </source>
</evidence>
<name>A0AAV7RE95_PLEWA</name>
<sequence length="154" mass="17644">MENGERAIECEVRGDGKGRLRREAEFGSTLDERIRDQFMLGCKMDKVCDELWLLDDPHLDEVILLAKRIEHSVKCVDVMKKQEYKEVSVVRNVSHKKAIGVSTQNSDSSGRKDTQNSDSRSRKDIAEELPCSSDVRRSNRSVKPPSYLKDYNLL</sequence>
<evidence type="ECO:0000313" key="2">
    <source>
        <dbReference type="EMBL" id="KAJ1151124.1"/>
    </source>
</evidence>
<gene>
    <name evidence="2" type="ORF">NDU88_003911</name>
</gene>
<dbReference type="EMBL" id="JANPWB010000009">
    <property type="protein sequence ID" value="KAJ1151124.1"/>
    <property type="molecule type" value="Genomic_DNA"/>
</dbReference>
<feature type="region of interest" description="Disordered" evidence="1">
    <location>
        <begin position="98"/>
        <end position="145"/>
    </location>
</feature>
<comment type="caution">
    <text evidence="2">The sequence shown here is derived from an EMBL/GenBank/DDBJ whole genome shotgun (WGS) entry which is preliminary data.</text>
</comment>
<reference evidence="2" key="1">
    <citation type="journal article" date="2022" name="bioRxiv">
        <title>Sequencing and chromosome-scale assembly of the giantPleurodeles waltlgenome.</title>
        <authorList>
            <person name="Brown T."/>
            <person name="Elewa A."/>
            <person name="Iarovenko S."/>
            <person name="Subramanian E."/>
            <person name="Araus A.J."/>
            <person name="Petzold A."/>
            <person name="Susuki M."/>
            <person name="Suzuki K.-i.T."/>
            <person name="Hayashi T."/>
            <person name="Toyoda A."/>
            <person name="Oliveira C."/>
            <person name="Osipova E."/>
            <person name="Leigh N.D."/>
            <person name="Simon A."/>
            <person name="Yun M.H."/>
        </authorList>
    </citation>
    <scope>NUCLEOTIDE SEQUENCE</scope>
    <source>
        <strain evidence="2">20211129_DDA</strain>
        <tissue evidence="2">Liver</tissue>
    </source>
</reference>
<organism evidence="2 3">
    <name type="scientific">Pleurodeles waltl</name>
    <name type="common">Iberian ribbed newt</name>
    <dbReference type="NCBI Taxonomy" id="8319"/>
    <lineage>
        <taxon>Eukaryota</taxon>
        <taxon>Metazoa</taxon>
        <taxon>Chordata</taxon>
        <taxon>Craniata</taxon>
        <taxon>Vertebrata</taxon>
        <taxon>Euteleostomi</taxon>
        <taxon>Amphibia</taxon>
        <taxon>Batrachia</taxon>
        <taxon>Caudata</taxon>
        <taxon>Salamandroidea</taxon>
        <taxon>Salamandridae</taxon>
        <taxon>Pleurodelinae</taxon>
        <taxon>Pleurodeles</taxon>
    </lineage>
</organism>
<evidence type="ECO:0000256" key="1">
    <source>
        <dbReference type="SAM" id="MobiDB-lite"/>
    </source>
</evidence>
<proteinExistence type="predicted"/>
<accession>A0AAV7RE95</accession>
<keyword evidence="3" id="KW-1185">Reference proteome</keyword>
<dbReference type="AlphaFoldDB" id="A0AAV7RE95"/>
<dbReference type="Proteomes" id="UP001066276">
    <property type="component" value="Chromosome 5"/>
</dbReference>
<feature type="compositionally biased region" description="Basic and acidic residues" evidence="1">
    <location>
        <begin position="109"/>
        <end position="126"/>
    </location>
</feature>